<feature type="domain" description="TIR" evidence="13">
    <location>
        <begin position="644"/>
        <end position="780"/>
    </location>
</feature>
<dbReference type="SMART" id="SM00013">
    <property type="entry name" value="LRRNT"/>
    <property type="match status" value="1"/>
</dbReference>
<proteinExistence type="inferred from homology"/>
<dbReference type="Proteomes" id="UP000886998">
    <property type="component" value="Unassembled WGS sequence"/>
</dbReference>
<evidence type="ECO:0000259" key="13">
    <source>
        <dbReference type="PROSITE" id="PS50104"/>
    </source>
</evidence>
<keyword evidence="9" id="KW-0675">Receptor</keyword>
<dbReference type="InterPro" id="IPR000372">
    <property type="entry name" value="LRRNT"/>
</dbReference>
<evidence type="ECO:0000256" key="3">
    <source>
        <dbReference type="ARBA" id="ARBA00022614"/>
    </source>
</evidence>
<dbReference type="InterPro" id="IPR017241">
    <property type="entry name" value="Toll-like_receptor"/>
</dbReference>
<dbReference type="InterPro" id="IPR003591">
    <property type="entry name" value="Leu-rich_rpt_typical-subtyp"/>
</dbReference>
<evidence type="ECO:0000256" key="7">
    <source>
        <dbReference type="ARBA" id="ARBA00022989"/>
    </source>
</evidence>
<dbReference type="GO" id="GO:0002224">
    <property type="term" value="P:toll-like receptor signaling pathway"/>
    <property type="evidence" value="ECO:0007669"/>
    <property type="project" value="InterPro"/>
</dbReference>
<dbReference type="OrthoDB" id="6426824at2759"/>
<keyword evidence="10" id="KW-0325">Glycoprotein</keyword>
<dbReference type="PRINTS" id="PR00019">
    <property type="entry name" value="LEURICHRPT"/>
</dbReference>
<evidence type="ECO:0000256" key="2">
    <source>
        <dbReference type="ARBA" id="ARBA00009634"/>
    </source>
</evidence>
<protein>
    <submittedName>
        <fullName evidence="14">Protein toll</fullName>
    </submittedName>
</protein>
<dbReference type="SUPFAM" id="SSF52058">
    <property type="entry name" value="L domain-like"/>
    <property type="match status" value="2"/>
</dbReference>
<feature type="transmembrane region" description="Helical" evidence="11">
    <location>
        <begin position="593"/>
        <end position="615"/>
    </location>
</feature>
<reference evidence="14" key="1">
    <citation type="submission" date="2020-08" db="EMBL/GenBank/DDBJ databases">
        <title>Multicomponent nature underlies the extraordinary mechanical properties of spider dragline silk.</title>
        <authorList>
            <person name="Kono N."/>
            <person name="Nakamura H."/>
            <person name="Mori M."/>
            <person name="Yoshida Y."/>
            <person name="Ohtoshi R."/>
            <person name="Malay A.D."/>
            <person name="Moran D.A.P."/>
            <person name="Tomita M."/>
            <person name="Numata K."/>
            <person name="Arakawa K."/>
        </authorList>
    </citation>
    <scope>NUCLEOTIDE SEQUENCE</scope>
</reference>
<dbReference type="GO" id="GO:0005886">
    <property type="term" value="C:plasma membrane"/>
    <property type="evidence" value="ECO:0007669"/>
    <property type="project" value="TreeGrafter"/>
</dbReference>
<evidence type="ECO:0000256" key="11">
    <source>
        <dbReference type="SAM" id="Phobius"/>
    </source>
</evidence>
<dbReference type="SUPFAM" id="SSF52200">
    <property type="entry name" value="Toll/Interleukin receptor TIR domain"/>
    <property type="match status" value="1"/>
</dbReference>
<evidence type="ECO:0000256" key="5">
    <source>
        <dbReference type="ARBA" id="ARBA00022729"/>
    </source>
</evidence>
<evidence type="ECO:0000256" key="10">
    <source>
        <dbReference type="ARBA" id="ARBA00023180"/>
    </source>
</evidence>
<dbReference type="PANTHER" id="PTHR24365:SF541">
    <property type="entry name" value="PROTEIN TOLL-RELATED"/>
    <property type="match status" value="1"/>
</dbReference>
<dbReference type="PRINTS" id="PR01537">
    <property type="entry name" value="INTRLKN1R1F"/>
</dbReference>
<comment type="similarity">
    <text evidence="2">Belongs to the Toll-like receptor family.</text>
</comment>
<dbReference type="EMBL" id="BMAV01016913">
    <property type="protein sequence ID" value="GFY68187.1"/>
    <property type="molecule type" value="Genomic_DNA"/>
</dbReference>
<dbReference type="PANTHER" id="PTHR24365">
    <property type="entry name" value="TOLL-LIKE RECEPTOR"/>
    <property type="match status" value="1"/>
</dbReference>
<dbReference type="PIRSF" id="PIRSF037595">
    <property type="entry name" value="Toll-like_receptor"/>
    <property type="match status" value="1"/>
</dbReference>
<dbReference type="SMART" id="SM00365">
    <property type="entry name" value="LRR_SD22"/>
    <property type="match status" value="5"/>
</dbReference>
<name>A0A8X6Y9U2_9ARAC</name>
<evidence type="ECO:0000256" key="9">
    <source>
        <dbReference type="ARBA" id="ARBA00023170"/>
    </source>
</evidence>
<keyword evidence="8 11" id="KW-0472">Membrane</keyword>
<feature type="chain" id="PRO_5036471184" evidence="12">
    <location>
        <begin position="20"/>
        <end position="800"/>
    </location>
</feature>
<keyword evidence="5 12" id="KW-0732">Signal</keyword>
<dbReference type="Pfam" id="PF13855">
    <property type="entry name" value="LRR_8"/>
    <property type="match status" value="3"/>
</dbReference>
<evidence type="ECO:0000256" key="8">
    <source>
        <dbReference type="ARBA" id="ARBA00023136"/>
    </source>
</evidence>
<dbReference type="GO" id="GO:0006955">
    <property type="term" value="P:immune response"/>
    <property type="evidence" value="ECO:0007669"/>
    <property type="project" value="InterPro"/>
</dbReference>
<dbReference type="GO" id="GO:0004888">
    <property type="term" value="F:transmembrane signaling receptor activity"/>
    <property type="evidence" value="ECO:0007669"/>
    <property type="project" value="InterPro"/>
</dbReference>
<evidence type="ECO:0000256" key="6">
    <source>
        <dbReference type="ARBA" id="ARBA00022737"/>
    </source>
</evidence>
<comment type="subcellular location">
    <subcellularLocation>
        <location evidence="1">Membrane</location>
        <topology evidence="1">Single-pass type I membrane protein</topology>
    </subcellularLocation>
</comment>
<dbReference type="InterPro" id="IPR035897">
    <property type="entry name" value="Toll_tir_struct_dom_sf"/>
</dbReference>
<dbReference type="SMART" id="SM00255">
    <property type="entry name" value="TIR"/>
    <property type="match status" value="1"/>
</dbReference>
<evidence type="ECO:0000256" key="4">
    <source>
        <dbReference type="ARBA" id="ARBA00022692"/>
    </source>
</evidence>
<dbReference type="PROSITE" id="PS50104">
    <property type="entry name" value="TIR"/>
    <property type="match status" value="1"/>
</dbReference>
<keyword evidence="7 11" id="KW-1133">Transmembrane helix</keyword>
<dbReference type="Gene3D" id="3.80.10.10">
    <property type="entry name" value="Ribonuclease Inhibitor"/>
    <property type="match status" value="4"/>
</dbReference>
<organism evidence="14 15">
    <name type="scientific">Trichonephila inaurata madagascariensis</name>
    <dbReference type="NCBI Taxonomy" id="2747483"/>
    <lineage>
        <taxon>Eukaryota</taxon>
        <taxon>Metazoa</taxon>
        <taxon>Ecdysozoa</taxon>
        <taxon>Arthropoda</taxon>
        <taxon>Chelicerata</taxon>
        <taxon>Arachnida</taxon>
        <taxon>Araneae</taxon>
        <taxon>Araneomorphae</taxon>
        <taxon>Entelegynae</taxon>
        <taxon>Araneoidea</taxon>
        <taxon>Nephilidae</taxon>
        <taxon>Trichonephila</taxon>
        <taxon>Trichonephila inaurata</taxon>
    </lineage>
</organism>
<dbReference type="AlphaFoldDB" id="A0A8X6Y9U2"/>
<dbReference type="Pfam" id="PF01582">
    <property type="entry name" value="TIR"/>
    <property type="match status" value="1"/>
</dbReference>
<keyword evidence="4 11" id="KW-0812">Transmembrane</keyword>
<dbReference type="InterPro" id="IPR032675">
    <property type="entry name" value="LRR_dom_sf"/>
</dbReference>
<evidence type="ECO:0000256" key="12">
    <source>
        <dbReference type="SAM" id="SignalP"/>
    </source>
</evidence>
<comment type="caution">
    <text evidence="14">The sequence shown here is derived from an EMBL/GenBank/DDBJ whole genome shotgun (WGS) entry which is preliminary data.</text>
</comment>
<sequence length="800" mass="93190">MRSKTVYLFLSFYVILVYGKKSCPDIEKCDCSESNKKLNQVDCEDINNMAELKDLAQDLKFELIPVLKIHQCKETLKILILAFFQCIFKNSNIQEINIRDNRLKSINDAFKFELELEILDLGKNPLKQIGPKAFNSNVRQLKTLILDQCELFSLPSMVFQYLTKLEKLDLSNNKLETISPEIFQDLRNLREINLSDNEIRILGDLFSKNSRLERIDLSENLIKSCDSIFYGLQNLKSIDLSDNQLEVIKKSDFLTTPSINNLILSKNKISRIESSSFSYLEQLTNLLLNAPELDTLLLKNNKFTEIGQNEFLNSPKLKRINLGYNSLTDIHGAFRNLTSLESLTISQNRLTTLTRNTFSEHFKLKVLYASGNRWKCDCRFLWLLDSSPNLQHHFTCSSPPRFNKKVLSQLNSLDLTSWTDTCEDSPCKCTCIPREEKFFVRVDCSNRNLTEVPPKLPPEVGELYLQNNLLTNPINLNIHSLTYLRYLDVERNNISNVDFYLPKNLKTFKLSSNNLTRFLSYFPPNISTWSLSNNPWICDCDAIQFLKFLKSESNKVVDINATRCGKIGKKIELHGKLITELTEYELCPERLRLYIFLGVSLAMTTLTAISVHIVYTRYRYHLKVWLYSRGFSWLKKKDDRDLEKKHDAFLSFSDKDLDFVRTHLIPELEEKDPFYSTFVPPRDMQAGKFELDYIMEEVKNSKRIIILLSQNYIENEFCMEVFRVAFASCLEEKLYRLIPIIIGTLPPVSELEPFLKAAIESTKCLRFGQRLFWEMVKFAMPEKLLKSRNMEKNVILICLY</sequence>
<dbReference type="SMART" id="SM00369">
    <property type="entry name" value="LRR_TYP"/>
    <property type="match status" value="9"/>
</dbReference>
<dbReference type="Gene3D" id="3.40.50.10140">
    <property type="entry name" value="Toll/interleukin-1 receptor homology (TIR) domain"/>
    <property type="match status" value="1"/>
</dbReference>
<keyword evidence="3" id="KW-0433">Leucine-rich repeat</keyword>
<accession>A0A8X6Y9U2</accession>
<feature type="signal peptide" evidence="12">
    <location>
        <begin position="1"/>
        <end position="19"/>
    </location>
</feature>
<keyword evidence="6" id="KW-0677">Repeat</keyword>
<evidence type="ECO:0000313" key="15">
    <source>
        <dbReference type="Proteomes" id="UP000886998"/>
    </source>
</evidence>
<keyword evidence="15" id="KW-1185">Reference proteome</keyword>
<gene>
    <name evidence="14" type="primary">Tl</name>
    <name evidence="14" type="ORF">TNIN_30071</name>
</gene>
<evidence type="ECO:0000313" key="14">
    <source>
        <dbReference type="EMBL" id="GFY68187.1"/>
    </source>
</evidence>
<evidence type="ECO:0000256" key="1">
    <source>
        <dbReference type="ARBA" id="ARBA00004479"/>
    </source>
</evidence>
<dbReference type="PROSITE" id="PS51450">
    <property type="entry name" value="LRR"/>
    <property type="match status" value="3"/>
</dbReference>
<dbReference type="InterPro" id="IPR001611">
    <property type="entry name" value="Leu-rich_rpt"/>
</dbReference>
<dbReference type="InterPro" id="IPR000157">
    <property type="entry name" value="TIR_dom"/>
</dbReference>